<sequence length="103" mass="10777">TSTSLPHSLHSRTVLRSHPLHSLRSPPTAGDFISHRRPLSSLPLHSSDVDQVRAPSSPTAAAARCMSAACGAPAPTAAGVGEWRKDWPLRSGGFAVLCDKCGV</sequence>
<reference evidence="2" key="1">
    <citation type="journal article" date="2014" name="Science">
        <title>Ancient hybridizations among the ancestral genomes of bread wheat.</title>
        <authorList>
            <consortium name="International Wheat Genome Sequencing Consortium,"/>
            <person name="Marcussen T."/>
            <person name="Sandve S.R."/>
            <person name="Heier L."/>
            <person name="Spannagl M."/>
            <person name="Pfeifer M."/>
            <person name="Jakobsen K.S."/>
            <person name="Wulff B.B."/>
            <person name="Steuernagel B."/>
            <person name="Mayer K.F."/>
            <person name="Olsen O.A."/>
        </authorList>
    </citation>
    <scope>NUCLEOTIDE SEQUENCE [LARGE SCALE GENOMIC DNA]</scope>
    <source>
        <strain evidence="2">cv. AL8/78</strain>
    </source>
</reference>
<reference evidence="2" key="2">
    <citation type="journal article" date="2017" name="Nat. Plants">
        <title>The Aegilops tauschii genome reveals multiple impacts of transposons.</title>
        <authorList>
            <person name="Zhao G."/>
            <person name="Zou C."/>
            <person name="Li K."/>
            <person name="Wang K."/>
            <person name="Li T."/>
            <person name="Gao L."/>
            <person name="Zhang X."/>
            <person name="Wang H."/>
            <person name="Yang Z."/>
            <person name="Liu X."/>
            <person name="Jiang W."/>
            <person name="Mao L."/>
            <person name="Kong X."/>
            <person name="Jiao Y."/>
            <person name="Jia J."/>
        </authorList>
    </citation>
    <scope>NUCLEOTIDE SEQUENCE [LARGE SCALE GENOMIC DNA]</scope>
    <source>
        <strain evidence="2">cv. AL8/78</strain>
    </source>
</reference>
<reference evidence="1" key="3">
    <citation type="journal article" date="2017" name="Nature">
        <title>Genome sequence of the progenitor of the wheat D genome Aegilops tauschii.</title>
        <authorList>
            <person name="Luo M.C."/>
            <person name="Gu Y.Q."/>
            <person name="Puiu D."/>
            <person name="Wang H."/>
            <person name="Twardziok S.O."/>
            <person name="Deal K.R."/>
            <person name="Huo N."/>
            <person name="Zhu T."/>
            <person name="Wang L."/>
            <person name="Wang Y."/>
            <person name="McGuire P.E."/>
            <person name="Liu S."/>
            <person name="Long H."/>
            <person name="Ramasamy R.K."/>
            <person name="Rodriguez J.C."/>
            <person name="Van S.L."/>
            <person name="Yuan L."/>
            <person name="Wang Z."/>
            <person name="Xia Z."/>
            <person name="Xiao L."/>
            <person name="Anderson O.D."/>
            <person name="Ouyang S."/>
            <person name="Liang Y."/>
            <person name="Zimin A.V."/>
            <person name="Pertea G."/>
            <person name="Qi P."/>
            <person name="Bennetzen J.L."/>
            <person name="Dai X."/>
            <person name="Dawson M.W."/>
            <person name="Muller H.G."/>
            <person name="Kugler K."/>
            <person name="Rivarola-Duarte L."/>
            <person name="Spannagl M."/>
            <person name="Mayer K.F.X."/>
            <person name="Lu F.H."/>
            <person name="Bevan M.W."/>
            <person name="Leroy P."/>
            <person name="Li P."/>
            <person name="You F.M."/>
            <person name="Sun Q."/>
            <person name="Liu Z."/>
            <person name="Lyons E."/>
            <person name="Wicker T."/>
            <person name="Salzberg S.L."/>
            <person name="Devos K.M."/>
            <person name="Dvorak J."/>
        </authorList>
    </citation>
    <scope>NUCLEOTIDE SEQUENCE [LARGE SCALE GENOMIC DNA]</scope>
    <source>
        <strain evidence="1">cv. AL8/78</strain>
    </source>
</reference>
<protein>
    <submittedName>
        <fullName evidence="1">Uncharacterized protein</fullName>
    </submittedName>
</protein>
<evidence type="ECO:0000313" key="1">
    <source>
        <dbReference type="EnsemblPlants" id="AET4Gv20329400.12"/>
    </source>
</evidence>
<dbReference type="Proteomes" id="UP000015105">
    <property type="component" value="Chromosome 4D"/>
</dbReference>
<keyword evidence="2" id="KW-1185">Reference proteome</keyword>
<proteinExistence type="predicted"/>
<dbReference type="AlphaFoldDB" id="A0A453HX58"/>
<dbReference type="EnsemblPlants" id="AET4Gv20329400.12">
    <property type="protein sequence ID" value="AET4Gv20329400.12"/>
    <property type="gene ID" value="AET4Gv20329400"/>
</dbReference>
<name>A0A453HX58_AEGTS</name>
<dbReference type="Gramene" id="AET4Gv20329400.12">
    <property type="protein sequence ID" value="AET4Gv20329400.12"/>
    <property type="gene ID" value="AET4Gv20329400"/>
</dbReference>
<reference evidence="1" key="5">
    <citation type="journal article" date="2021" name="G3 (Bethesda)">
        <title>Aegilops tauschii genome assembly Aet v5.0 features greater sequence contiguity and improved annotation.</title>
        <authorList>
            <person name="Wang L."/>
            <person name="Zhu T."/>
            <person name="Rodriguez J.C."/>
            <person name="Deal K.R."/>
            <person name="Dubcovsky J."/>
            <person name="McGuire P.E."/>
            <person name="Lux T."/>
            <person name="Spannagl M."/>
            <person name="Mayer K.F.X."/>
            <person name="Baldrich P."/>
            <person name="Meyers B.C."/>
            <person name="Huo N."/>
            <person name="Gu Y.Q."/>
            <person name="Zhou H."/>
            <person name="Devos K.M."/>
            <person name="Bennetzen J.L."/>
            <person name="Unver T."/>
            <person name="Budak H."/>
            <person name="Gulick P.J."/>
            <person name="Galiba G."/>
            <person name="Kalapos B."/>
            <person name="Nelson D.R."/>
            <person name="Li P."/>
            <person name="You F.M."/>
            <person name="Luo M.C."/>
            <person name="Dvorak J."/>
        </authorList>
    </citation>
    <scope>NUCLEOTIDE SEQUENCE [LARGE SCALE GENOMIC DNA]</scope>
    <source>
        <strain evidence="1">cv. AL8/78</strain>
    </source>
</reference>
<accession>A0A453HX58</accession>
<organism evidence="1 2">
    <name type="scientific">Aegilops tauschii subsp. strangulata</name>
    <name type="common">Goatgrass</name>
    <dbReference type="NCBI Taxonomy" id="200361"/>
    <lineage>
        <taxon>Eukaryota</taxon>
        <taxon>Viridiplantae</taxon>
        <taxon>Streptophyta</taxon>
        <taxon>Embryophyta</taxon>
        <taxon>Tracheophyta</taxon>
        <taxon>Spermatophyta</taxon>
        <taxon>Magnoliopsida</taxon>
        <taxon>Liliopsida</taxon>
        <taxon>Poales</taxon>
        <taxon>Poaceae</taxon>
        <taxon>BOP clade</taxon>
        <taxon>Pooideae</taxon>
        <taxon>Triticodae</taxon>
        <taxon>Triticeae</taxon>
        <taxon>Triticinae</taxon>
        <taxon>Aegilops</taxon>
    </lineage>
</organism>
<evidence type="ECO:0000313" key="2">
    <source>
        <dbReference type="Proteomes" id="UP000015105"/>
    </source>
</evidence>
<reference evidence="1" key="4">
    <citation type="submission" date="2019-03" db="UniProtKB">
        <authorList>
            <consortium name="EnsemblPlants"/>
        </authorList>
    </citation>
    <scope>IDENTIFICATION</scope>
</reference>